<keyword evidence="3" id="KW-1133">Transmembrane helix</keyword>
<dbReference type="GO" id="GO:0005739">
    <property type="term" value="C:mitochondrion"/>
    <property type="evidence" value="ECO:0007669"/>
    <property type="project" value="TreeGrafter"/>
</dbReference>
<dbReference type="Proteomes" id="UP000267821">
    <property type="component" value="Unassembled WGS sequence"/>
</dbReference>
<evidence type="ECO:0000313" key="5">
    <source>
        <dbReference type="EMBL" id="RPB23517.1"/>
    </source>
</evidence>
<protein>
    <submittedName>
        <fullName evidence="5">ABC1-domain-containing protein</fullName>
    </submittedName>
</protein>
<evidence type="ECO:0000256" key="3">
    <source>
        <dbReference type="SAM" id="Phobius"/>
    </source>
</evidence>
<dbReference type="STRING" id="1051890.A0A3N4LKS6"/>
<accession>A0A3N4LKS6</accession>
<keyword evidence="6" id="KW-1185">Reference proteome</keyword>
<evidence type="ECO:0000256" key="2">
    <source>
        <dbReference type="SAM" id="MobiDB-lite"/>
    </source>
</evidence>
<dbReference type="InterPro" id="IPR044095">
    <property type="entry name" value="ADCK2_dom"/>
</dbReference>
<dbReference type="OrthoDB" id="1290869at2759"/>
<feature type="compositionally biased region" description="Basic and acidic residues" evidence="2">
    <location>
        <begin position="121"/>
        <end position="141"/>
    </location>
</feature>
<proteinExistence type="inferred from homology"/>
<dbReference type="EMBL" id="ML121546">
    <property type="protein sequence ID" value="RPB23517.1"/>
    <property type="molecule type" value="Genomic_DNA"/>
</dbReference>
<dbReference type="PANTHER" id="PTHR45890:SF1">
    <property type="entry name" value="AARF DOMAIN CONTAINING KINASE 2"/>
    <property type="match status" value="1"/>
</dbReference>
<keyword evidence="3" id="KW-0472">Membrane</keyword>
<feature type="region of interest" description="Disordered" evidence="2">
    <location>
        <begin position="104"/>
        <end position="142"/>
    </location>
</feature>
<feature type="domain" description="ABC1 atypical kinase-like" evidence="4">
    <location>
        <begin position="338"/>
        <end position="485"/>
    </location>
</feature>
<dbReference type="InParanoid" id="A0A3N4LKS6"/>
<feature type="domain" description="ABC1 atypical kinase-like" evidence="4">
    <location>
        <begin position="247"/>
        <end position="299"/>
    </location>
</feature>
<evidence type="ECO:0000259" key="4">
    <source>
        <dbReference type="Pfam" id="PF03109"/>
    </source>
</evidence>
<dbReference type="InterPro" id="IPR011009">
    <property type="entry name" value="Kinase-like_dom_sf"/>
</dbReference>
<keyword evidence="3" id="KW-0812">Transmembrane</keyword>
<comment type="similarity">
    <text evidence="1">Belongs to the protein kinase superfamily. ADCK protein kinase family.</text>
</comment>
<organism evidence="5 6">
    <name type="scientific">Terfezia boudieri ATCC MYA-4762</name>
    <dbReference type="NCBI Taxonomy" id="1051890"/>
    <lineage>
        <taxon>Eukaryota</taxon>
        <taxon>Fungi</taxon>
        <taxon>Dikarya</taxon>
        <taxon>Ascomycota</taxon>
        <taxon>Pezizomycotina</taxon>
        <taxon>Pezizomycetes</taxon>
        <taxon>Pezizales</taxon>
        <taxon>Pezizaceae</taxon>
        <taxon>Terfezia</taxon>
    </lineage>
</organism>
<dbReference type="Pfam" id="PF03109">
    <property type="entry name" value="ABC1"/>
    <property type="match status" value="2"/>
</dbReference>
<dbReference type="AlphaFoldDB" id="A0A3N4LKS6"/>
<dbReference type="CDD" id="cd13971">
    <property type="entry name" value="ADCK2-like"/>
    <property type="match status" value="1"/>
</dbReference>
<dbReference type="FunCoup" id="A0A3N4LKS6">
    <property type="interactions" value="93"/>
</dbReference>
<name>A0A3N4LKS6_9PEZI</name>
<sequence>MNPTTTHCIAASAATSRLISSSRPLLRTTYSALHSTFQPFHGASPWIRFIRSVATYPKASVRSYRFNAPPRPSCHPRSGYYGATLLAATAVGLLTPAGIEEQSKGVFEEASRSGGDGVETSEQRMLEASKREEEERRREYTDDSPWPKRLWGTAAVFYSDWIYEPIATTFRFLRLMVIFVPVLATIPVMFVGERVPEKSNERRGTLWWYVFLVNSMEKAGPTFIKLGQWAASRSDIFPTQMCELMSRLHSSVDPHPLSKTKRIVSAAFGGLPFEAIFVEFEEKPLGIGAIAQVYKAKLHPSLLSPSAEDNKEMKDFKETLRHNVEVLAKSSPRQVPSSSVAVKVLHPGVEEMVHRDLRIMHFFATMINAIPTMEWLSLPDEVDQFGQMMRLQLDLRIEGNNLARFRKNFRNRTTVTFPKPYLDWTTREVLIEEFAHGISLSAFLESGGGPFQKDIADMGLDAFLHMLLLDNFIHADLHPGNIMVRFYKPEKIDLLSLLSRPFNSKHPSPPPPTDTNDVTEAALRHLRPYLHDRESWNRELEKLADESYQPQLIFIDTGLVTELNAVNRANFLALFRAVAEFDGYRAGQLMIERCKQPDAVIGGEVFCLKMQHLILKVKSKTFALGQVKIGDLLSEVLTMVRQHHVRLEGEFANVVISILLLEGIGRALEPGLDLFKTALPMLRSLGAQSAMNQLHEERKARMGKKTDSGGMSWGDRMKAAWPMLKVWLALETRQFINTSVEEVEDCVKYDLISPNV</sequence>
<dbReference type="InterPro" id="IPR052402">
    <property type="entry name" value="ADCK_kinase"/>
</dbReference>
<dbReference type="PANTHER" id="PTHR45890">
    <property type="entry name" value="AARF DOMAIN CONTAINING KINASE 2 (PREDICTED)"/>
    <property type="match status" value="1"/>
</dbReference>
<dbReference type="InterPro" id="IPR004147">
    <property type="entry name" value="ABC1_dom"/>
</dbReference>
<gene>
    <name evidence="5" type="ORF">L211DRAFT_838651</name>
</gene>
<dbReference type="SUPFAM" id="SSF56112">
    <property type="entry name" value="Protein kinase-like (PK-like)"/>
    <property type="match status" value="1"/>
</dbReference>
<evidence type="ECO:0000256" key="1">
    <source>
        <dbReference type="ARBA" id="ARBA00009670"/>
    </source>
</evidence>
<reference evidence="5 6" key="1">
    <citation type="journal article" date="2018" name="Nat. Ecol. Evol.">
        <title>Pezizomycetes genomes reveal the molecular basis of ectomycorrhizal truffle lifestyle.</title>
        <authorList>
            <person name="Murat C."/>
            <person name="Payen T."/>
            <person name="Noel B."/>
            <person name="Kuo A."/>
            <person name="Morin E."/>
            <person name="Chen J."/>
            <person name="Kohler A."/>
            <person name="Krizsan K."/>
            <person name="Balestrini R."/>
            <person name="Da Silva C."/>
            <person name="Montanini B."/>
            <person name="Hainaut M."/>
            <person name="Levati E."/>
            <person name="Barry K.W."/>
            <person name="Belfiori B."/>
            <person name="Cichocki N."/>
            <person name="Clum A."/>
            <person name="Dockter R.B."/>
            <person name="Fauchery L."/>
            <person name="Guy J."/>
            <person name="Iotti M."/>
            <person name="Le Tacon F."/>
            <person name="Lindquist E.A."/>
            <person name="Lipzen A."/>
            <person name="Malagnac F."/>
            <person name="Mello A."/>
            <person name="Molinier V."/>
            <person name="Miyauchi S."/>
            <person name="Poulain J."/>
            <person name="Riccioni C."/>
            <person name="Rubini A."/>
            <person name="Sitrit Y."/>
            <person name="Splivallo R."/>
            <person name="Traeger S."/>
            <person name="Wang M."/>
            <person name="Zifcakova L."/>
            <person name="Wipf D."/>
            <person name="Zambonelli A."/>
            <person name="Paolocci F."/>
            <person name="Nowrousian M."/>
            <person name="Ottonello S."/>
            <person name="Baldrian P."/>
            <person name="Spatafora J.W."/>
            <person name="Henrissat B."/>
            <person name="Nagy L.G."/>
            <person name="Aury J.M."/>
            <person name="Wincker P."/>
            <person name="Grigoriev I.V."/>
            <person name="Bonfante P."/>
            <person name="Martin F.M."/>
        </authorList>
    </citation>
    <scope>NUCLEOTIDE SEQUENCE [LARGE SCALE GENOMIC DNA]</scope>
    <source>
        <strain evidence="5 6">ATCC MYA-4762</strain>
    </source>
</reference>
<feature type="transmembrane region" description="Helical" evidence="3">
    <location>
        <begin position="172"/>
        <end position="192"/>
    </location>
</feature>
<evidence type="ECO:0000313" key="6">
    <source>
        <dbReference type="Proteomes" id="UP000267821"/>
    </source>
</evidence>